<name>A0ABT8SSQ5_9HYPH</name>
<dbReference type="NCBIfam" id="TIGR02574">
    <property type="entry name" value="stabl_TIGR02574"/>
    <property type="match status" value="1"/>
</dbReference>
<proteinExistence type="predicted"/>
<dbReference type="EMBL" id="JAUKWQ010000001">
    <property type="protein sequence ID" value="MDO1581427.1"/>
    <property type="molecule type" value="Genomic_DNA"/>
</dbReference>
<reference evidence="1" key="2">
    <citation type="submission" date="2023-07" db="EMBL/GenBank/DDBJ databases">
        <authorList>
            <person name="Sun H."/>
        </authorList>
    </citation>
    <scope>NUCLEOTIDE SEQUENCE</scope>
    <source>
        <strain evidence="1">05753</strain>
    </source>
</reference>
<dbReference type="Pfam" id="PF09720">
    <property type="entry name" value="Unstab_antitox"/>
    <property type="match status" value="1"/>
</dbReference>
<accession>A0ABT8SSQ5</accession>
<dbReference type="Proteomes" id="UP001169006">
    <property type="component" value="Unassembled WGS sequence"/>
</dbReference>
<keyword evidence="2" id="KW-1185">Reference proteome</keyword>
<organism evidence="1 2">
    <name type="scientific">Rhizobium oryzicola</name>
    <dbReference type="NCBI Taxonomy" id="1232668"/>
    <lineage>
        <taxon>Bacteria</taxon>
        <taxon>Pseudomonadati</taxon>
        <taxon>Pseudomonadota</taxon>
        <taxon>Alphaproteobacteria</taxon>
        <taxon>Hyphomicrobiales</taxon>
        <taxon>Rhizobiaceae</taxon>
        <taxon>Rhizobium/Agrobacterium group</taxon>
        <taxon>Rhizobium</taxon>
    </lineage>
</organism>
<evidence type="ECO:0000313" key="2">
    <source>
        <dbReference type="Proteomes" id="UP001169006"/>
    </source>
</evidence>
<dbReference type="RefSeq" id="WP_302075535.1">
    <property type="nucleotide sequence ID" value="NZ_JAUKWQ010000001.1"/>
</dbReference>
<protein>
    <submittedName>
        <fullName evidence="1">Addiction module protein</fullName>
    </submittedName>
</protein>
<comment type="caution">
    <text evidence="1">The sequence shown here is derived from an EMBL/GenBank/DDBJ whole genome shotgun (WGS) entry which is preliminary data.</text>
</comment>
<sequence length="67" mass="7628">MATVDISRMSPRERLDLIGQLWDSLDPQDVPLTPAQTAELERRMATFEADISEAVTLEEIERALDRN</sequence>
<evidence type="ECO:0000313" key="1">
    <source>
        <dbReference type="EMBL" id="MDO1581427.1"/>
    </source>
</evidence>
<gene>
    <name evidence="1" type="ORF">Q2T52_04895</name>
</gene>
<dbReference type="InterPro" id="IPR013406">
    <property type="entry name" value="CHP02574_addiction_mod"/>
</dbReference>
<reference evidence="1" key="1">
    <citation type="journal article" date="2015" name="Int. J. Syst. Evol. Microbiol.">
        <title>Rhizobium oryzicola sp. nov., potential plant-growth-promoting endophytic bacteria isolated from rice roots.</title>
        <authorList>
            <person name="Zhang X.X."/>
            <person name="Gao J.S."/>
            <person name="Cao Y.H."/>
            <person name="Sheirdil R.A."/>
            <person name="Wang X.C."/>
            <person name="Zhang L."/>
        </authorList>
    </citation>
    <scope>NUCLEOTIDE SEQUENCE</scope>
    <source>
        <strain evidence="1">05753</strain>
    </source>
</reference>